<name>A0A9N8DCT8_9STRA</name>
<feature type="region of interest" description="Disordered" evidence="1">
    <location>
        <begin position="73"/>
        <end position="98"/>
    </location>
</feature>
<sequence length="98" mass="10235">MFKRVPQSVAARMQRQSKRSYAALNSQAIAMLSSSGASIPESALPSDRRGPSGGSYCGSSLVWSETIQSLHSASSSGAPNLLPNMKLSGCEEEDDDGG</sequence>
<dbReference type="EMBL" id="CAICTM010000087">
    <property type="protein sequence ID" value="CAB9500613.1"/>
    <property type="molecule type" value="Genomic_DNA"/>
</dbReference>
<accession>A0A9N8DCT8</accession>
<dbReference type="Proteomes" id="UP001153069">
    <property type="component" value="Unassembled WGS sequence"/>
</dbReference>
<dbReference type="AlphaFoldDB" id="A0A9N8DCT8"/>
<comment type="caution">
    <text evidence="2">The sequence shown here is derived from an EMBL/GenBank/DDBJ whole genome shotgun (WGS) entry which is preliminary data.</text>
</comment>
<evidence type="ECO:0000313" key="3">
    <source>
        <dbReference type="Proteomes" id="UP001153069"/>
    </source>
</evidence>
<evidence type="ECO:0000256" key="1">
    <source>
        <dbReference type="SAM" id="MobiDB-lite"/>
    </source>
</evidence>
<evidence type="ECO:0000313" key="2">
    <source>
        <dbReference type="EMBL" id="CAB9500613.1"/>
    </source>
</evidence>
<proteinExistence type="predicted"/>
<gene>
    <name evidence="2" type="ORF">SEMRO_88_G046330.1</name>
</gene>
<protein>
    <submittedName>
        <fullName evidence="2">Uncharacterized protein</fullName>
    </submittedName>
</protein>
<organism evidence="2 3">
    <name type="scientific">Seminavis robusta</name>
    <dbReference type="NCBI Taxonomy" id="568900"/>
    <lineage>
        <taxon>Eukaryota</taxon>
        <taxon>Sar</taxon>
        <taxon>Stramenopiles</taxon>
        <taxon>Ochrophyta</taxon>
        <taxon>Bacillariophyta</taxon>
        <taxon>Bacillariophyceae</taxon>
        <taxon>Bacillariophycidae</taxon>
        <taxon>Naviculales</taxon>
        <taxon>Naviculaceae</taxon>
        <taxon>Seminavis</taxon>
    </lineage>
</organism>
<reference evidence="2" key="1">
    <citation type="submission" date="2020-06" db="EMBL/GenBank/DDBJ databases">
        <authorList>
            <consortium name="Plant Systems Biology data submission"/>
        </authorList>
    </citation>
    <scope>NUCLEOTIDE SEQUENCE</scope>
    <source>
        <strain evidence="2">D6</strain>
    </source>
</reference>
<feature type="region of interest" description="Disordered" evidence="1">
    <location>
        <begin position="36"/>
        <end position="55"/>
    </location>
</feature>
<keyword evidence="3" id="KW-1185">Reference proteome</keyword>